<accession>A0ABY8N346</accession>
<gene>
    <name evidence="1" type="ORF">MG292_06760</name>
</gene>
<evidence type="ECO:0000313" key="1">
    <source>
        <dbReference type="EMBL" id="WGK93799.1"/>
    </source>
</evidence>
<sequence>MKGYNDFIVKVDFVYSKTFKTESGLELHADSRFSQDRLSNRIAVVEEIPFALEDKTPIKKGFQVMIDPTIFYEAEFVVTGVQETPYTIDKNKGLYRIEDGMIVLYREDDLAQWKANSENILIQFEKEDSEEIKSGLIVLEAKTTTISKDRAKILHATELMKEQGINDNDLVLVEQGYGVPFWIEGIEYNWIKNRHVLAKIQ</sequence>
<dbReference type="Proteomes" id="UP001232117">
    <property type="component" value="Chromosome"/>
</dbReference>
<reference evidence="1 2" key="1">
    <citation type="submission" date="2023-06" db="EMBL/GenBank/DDBJ databases">
        <title>Complete Genome Sequence of Flavobacterium keumense K3R-10.</title>
        <authorList>
            <person name="Jeong H."/>
            <person name="Jhang S.Y."/>
            <person name="Kim J.N."/>
        </authorList>
    </citation>
    <scope>NUCLEOTIDE SEQUENCE [LARGE SCALE GENOMIC DNA]</scope>
    <source>
        <strain evidence="1 2">K3R-10</strain>
    </source>
</reference>
<dbReference type="RefSeq" id="WP_264533472.1">
    <property type="nucleotide sequence ID" value="NZ_CP092332.1"/>
</dbReference>
<name>A0ABY8N346_9FLAO</name>
<keyword evidence="2" id="KW-1185">Reference proteome</keyword>
<dbReference type="EMBL" id="CP092332">
    <property type="protein sequence ID" value="WGK93799.1"/>
    <property type="molecule type" value="Genomic_DNA"/>
</dbReference>
<evidence type="ECO:0000313" key="2">
    <source>
        <dbReference type="Proteomes" id="UP001232117"/>
    </source>
</evidence>
<proteinExistence type="predicted"/>
<organism evidence="1 2">
    <name type="scientific">Flavobacterium keumense</name>
    <dbReference type="NCBI Taxonomy" id="1306518"/>
    <lineage>
        <taxon>Bacteria</taxon>
        <taxon>Pseudomonadati</taxon>
        <taxon>Bacteroidota</taxon>
        <taxon>Flavobacteriia</taxon>
        <taxon>Flavobacteriales</taxon>
        <taxon>Flavobacteriaceae</taxon>
        <taxon>Flavobacterium</taxon>
    </lineage>
</organism>
<protein>
    <submittedName>
        <fullName evidence="1">Uncharacterized protein</fullName>
    </submittedName>
</protein>